<accession>A0A0D2QJ58</accession>
<dbReference type="EMBL" id="CM001742">
    <property type="protein sequence ID" value="KJB19699.1"/>
    <property type="molecule type" value="Genomic_DNA"/>
</dbReference>
<feature type="domain" description="Putative plant transposon protein" evidence="1">
    <location>
        <begin position="72"/>
        <end position="196"/>
    </location>
</feature>
<protein>
    <recommendedName>
        <fullName evidence="1">Putative plant transposon protein domain-containing protein</fullName>
    </recommendedName>
</protein>
<evidence type="ECO:0000313" key="2">
    <source>
        <dbReference type="EMBL" id="KJB19699.1"/>
    </source>
</evidence>
<proteinExistence type="predicted"/>
<gene>
    <name evidence="2" type="ORF">B456_003G115700</name>
</gene>
<sequence>MRQQKILRARKRTAETENNIDKYLQQLQPYTFIQEQVLNPLIRNYKRVWEIAIEREWTSFCLPSEESIIILVTYVKVKGFNVLVTDRSIFQFYDTSYYYRDYLYKIDLKEFKNVNMKETYQIDTAIPETFNQALMTPKAKIWMKFVCLRIWTTANTNPKQIRIGTWIYRNMIEFVRNQAKGTFFPHLITELCKRARGPKERMDNEMNPPKKFLGDDEAPTSSLWNYHVQSCIV</sequence>
<dbReference type="Proteomes" id="UP000032304">
    <property type="component" value="Chromosome 3"/>
</dbReference>
<evidence type="ECO:0000259" key="1">
    <source>
        <dbReference type="Pfam" id="PF20167"/>
    </source>
</evidence>
<keyword evidence="3" id="KW-1185">Reference proteome</keyword>
<reference evidence="2 3" key="1">
    <citation type="journal article" date="2012" name="Nature">
        <title>Repeated polyploidization of Gossypium genomes and the evolution of spinnable cotton fibres.</title>
        <authorList>
            <person name="Paterson A.H."/>
            <person name="Wendel J.F."/>
            <person name="Gundlach H."/>
            <person name="Guo H."/>
            <person name="Jenkins J."/>
            <person name="Jin D."/>
            <person name="Llewellyn D."/>
            <person name="Showmaker K.C."/>
            <person name="Shu S."/>
            <person name="Udall J."/>
            <person name="Yoo M.J."/>
            <person name="Byers R."/>
            <person name="Chen W."/>
            <person name="Doron-Faigenboim A."/>
            <person name="Duke M.V."/>
            <person name="Gong L."/>
            <person name="Grimwood J."/>
            <person name="Grover C."/>
            <person name="Grupp K."/>
            <person name="Hu G."/>
            <person name="Lee T.H."/>
            <person name="Li J."/>
            <person name="Lin L."/>
            <person name="Liu T."/>
            <person name="Marler B.S."/>
            <person name="Page J.T."/>
            <person name="Roberts A.W."/>
            <person name="Romanel E."/>
            <person name="Sanders W.S."/>
            <person name="Szadkowski E."/>
            <person name="Tan X."/>
            <person name="Tang H."/>
            <person name="Xu C."/>
            <person name="Wang J."/>
            <person name="Wang Z."/>
            <person name="Zhang D."/>
            <person name="Zhang L."/>
            <person name="Ashrafi H."/>
            <person name="Bedon F."/>
            <person name="Bowers J.E."/>
            <person name="Brubaker C.L."/>
            <person name="Chee P.W."/>
            <person name="Das S."/>
            <person name="Gingle A.R."/>
            <person name="Haigler C.H."/>
            <person name="Harker D."/>
            <person name="Hoffmann L.V."/>
            <person name="Hovav R."/>
            <person name="Jones D.C."/>
            <person name="Lemke C."/>
            <person name="Mansoor S."/>
            <person name="ur Rahman M."/>
            <person name="Rainville L.N."/>
            <person name="Rambani A."/>
            <person name="Reddy U.K."/>
            <person name="Rong J.K."/>
            <person name="Saranga Y."/>
            <person name="Scheffler B.E."/>
            <person name="Scheffler J.A."/>
            <person name="Stelly D.M."/>
            <person name="Triplett B.A."/>
            <person name="Van Deynze A."/>
            <person name="Vaslin M.F."/>
            <person name="Waghmare V.N."/>
            <person name="Walford S.A."/>
            <person name="Wright R.J."/>
            <person name="Zaki E.A."/>
            <person name="Zhang T."/>
            <person name="Dennis E.S."/>
            <person name="Mayer K.F."/>
            <person name="Peterson D.G."/>
            <person name="Rokhsar D.S."/>
            <person name="Wang X."/>
            <person name="Schmutz J."/>
        </authorList>
    </citation>
    <scope>NUCLEOTIDE SEQUENCE [LARGE SCALE GENOMIC DNA]</scope>
</reference>
<dbReference type="AlphaFoldDB" id="A0A0D2QJ58"/>
<dbReference type="Pfam" id="PF20167">
    <property type="entry name" value="Transposase_32"/>
    <property type="match status" value="1"/>
</dbReference>
<name>A0A0D2QJ58_GOSRA</name>
<evidence type="ECO:0000313" key="3">
    <source>
        <dbReference type="Proteomes" id="UP000032304"/>
    </source>
</evidence>
<organism evidence="2 3">
    <name type="scientific">Gossypium raimondii</name>
    <name type="common">Peruvian cotton</name>
    <name type="synonym">Gossypium klotzschianum subsp. raimondii</name>
    <dbReference type="NCBI Taxonomy" id="29730"/>
    <lineage>
        <taxon>Eukaryota</taxon>
        <taxon>Viridiplantae</taxon>
        <taxon>Streptophyta</taxon>
        <taxon>Embryophyta</taxon>
        <taxon>Tracheophyta</taxon>
        <taxon>Spermatophyta</taxon>
        <taxon>Magnoliopsida</taxon>
        <taxon>eudicotyledons</taxon>
        <taxon>Gunneridae</taxon>
        <taxon>Pentapetalae</taxon>
        <taxon>rosids</taxon>
        <taxon>malvids</taxon>
        <taxon>Malvales</taxon>
        <taxon>Malvaceae</taxon>
        <taxon>Malvoideae</taxon>
        <taxon>Gossypium</taxon>
    </lineage>
</organism>
<dbReference type="Gramene" id="KJB19699">
    <property type="protein sequence ID" value="KJB19699"/>
    <property type="gene ID" value="B456_003G115700"/>
</dbReference>
<dbReference type="InterPro" id="IPR046796">
    <property type="entry name" value="Transposase_32_dom"/>
</dbReference>